<evidence type="ECO:0000256" key="3">
    <source>
        <dbReference type="SAM" id="Phobius"/>
    </source>
</evidence>
<dbReference type="PANTHER" id="PTHR43653:SF1">
    <property type="entry name" value="CYTOCHROME C-TYPE BIOGENESIS PROTEIN CCMF"/>
    <property type="match status" value="1"/>
</dbReference>
<sequence>MARGDKRLMASARPFSWALFITLCASFLILVNAFVVNDFSVLYVANNSNTELPVWYRVAATWGAHEGSLMLWVLMMSGWTFAVALTGRSMQKKITPACWRSWA</sequence>
<accession>A0A2X3JA49</accession>
<name>A0A2X3JA49_9ENTR</name>
<evidence type="ECO:0000256" key="1">
    <source>
        <dbReference type="ARBA" id="ARBA00009186"/>
    </source>
</evidence>
<proteinExistence type="inferred from homology"/>
<protein>
    <submittedName>
        <fullName evidence="4">Cytochrome c-type biogenesis protein CcmF</fullName>
    </submittedName>
</protein>
<keyword evidence="3" id="KW-1133">Transmembrane helix</keyword>
<dbReference type="GO" id="GO:0016020">
    <property type="term" value="C:membrane"/>
    <property type="evidence" value="ECO:0007669"/>
    <property type="project" value="InterPro"/>
</dbReference>
<dbReference type="GO" id="GO:0015232">
    <property type="term" value="F:heme transmembrane transporter activity"/>
    <property type="evidence" value="ECO:0007669"/>
    <property type="project" value="InterPro"/>
</dbReference>
<dbReference type="PANTHER" id="PTHR43653">
    <property type="entry name" value="CYTOCHROME C ASSEMBLY PROTEIN-RELATED"/>
    <property type="match status" value="1"/>
</dbReference>
<dbReference type="GO" id="GO:0017004">
    <property type="term" value="P:cytochrome complex assembly"/>
    <property type="evidence" value="ECO:0007669"/>
    <property type="project" value="UniProtKB-KW"/>
</dbReference>
<keyword evidence="3" id="KW-0472">Membrane</keyword>
<evidence type="ECO:0000313" key="5">
    <source>
        <dbReference type="Proteomes" id="UP000251197"/>
    </source>
</evidence>
<gene>
    <name evidence="4" type="primary">ccmF_1</name>
    <name evidence="4" type="ORF">NCTC12120_05106</name>
</gene>
<dbReference type="Proteomes" id="UP000251197">
    <property type="component" value="Unassembled WGS sequence"/>
</dbReference>
<dbReference type="EMBL" id="UAVU01000008">
    <property type="protein sequence ID" value="SQC91924.1"/>
    <property type="molecule type" value="Genomic_DNA"/>
</dbReference>
<comment type="similarity">
    <text evidence="1">Belongs to the CcmF/CycK/Ccl1/NrfE/CcsA family.</text>
</comment>
<dbReference type="InterPro" id="IPR003567">
    <property type="entry name" value="Cyt_c_biogenesis"/>
</dbReference>
<organism evidence="4 5">
    <name type="scientific">Cedecea neteri</name>
    <dbReference type="NCBI Taxonomy" id="158822"/>
    <lineage>
        <taxon>Bacteria</taxon>
        <taxon>Pseudomonadati</taxon>
        <taxon>Pseudomonadota</taxon>
        <taxon>Gammaproteobacteria</taxon>
        <taxon>Enterobacterales</taxon>
        <taxon>Enterobacteriaceae</taxon>
        <taxon>Cedecea</taxon>
    </lineage>
</organism>
<reference evidence="4 5" key="1">
    <citation type="submission" date="2018-06" db="EMBL/GenBank/DDBJ databases">
        <authorList>
            <consortium name="Pathogen Informatics"/>
            <person name="Doyle S."/>
        </authorList>
    </citation>
    <scope>NUCLEOTIDE SEQUENCE [LARGE SCALE GENOMIC DNA]</scope>
    <source>
        <strain evidence="4 5">NCTC12120</strain>
    </source>
</reference>
<evidence type="ECO:0000256" key="2">
    <source>
        <dbReference type="ARBA" id="ARBA00022748"/>
    </source>
</evidence>
<dbReference type="AlphaFoldDB" id="A0A2X3JA49"/>
<evidence type="ECO:0000313" key="4">
    <source>
        <dbReference type="EMBL" id="SQC91924.1"/>
    </source>
</evidence>
<keyword evidence="3" id="KW-0812">Transmembrane</keyword>
<feature type="transmembrane region" description="Helical" evidence="3">
    <location>
        <begin position="69"/>
        <end position="87"/>
    </location>
</feature>
<keyword evidence="2" id="KW-0201">Cytochrome c-type biogenesis</keyword>